<keyword evidence="1" id="KW-0472">Membrane</keyword>
<dbReference type="Proteomes" id="UP001060368">
    <property type="component" value="Chromosome"/>
</dbReference>
<reference evidence="2" key="1">
    <citation type="submission" date="2022-04" db="EMBL/GenBank/DDBJ databases">
        <title>Complete genome of Methanoplanus endosymbiosus DSM 3599.</title>
        <authorList>
            <person name="Chen S.-C."/>
            <person name="You Y.-T."/>
            <person name="Zhou Y.-Z."/>
            <person name="Lai M.-C."/>
        </authorList>
    </citation>
    <scope>NUCLEOTIDE SEQUENCE</scope>
    <source>
        <strain evidence="2">DSM 3599</strain>
    </source>
</reference>
<protein>
    <submittedName>
        <fullName evidence="2">Uncharacterized protein</fullName>
    </submittedName>
</protein>
<name>A0A9E7PLB4_9EURY</name>
<feature type="transmembrane region" description="Helical" evidence="1">
    <location>
        <begin position="136"/>
        <end position="160"/>
    </location>
</feature>
<keyword evidence="1" id="KW-0812">Transmembrane</keyword>
<dbReference type="AlphaFoldDB" id="A0A9E7PLB4"/>
<evidence type="ECO:0000313" key="2">
    <source>
        <dbReference type="EMBL" id="UUX92223.1"/>
    </source>
</evidence>
<evidence type="ECO:0000256" key="1">
    <source>
        <dbReference type="SAM" id="Phobius"/>
    </source>
</evidence>
<gene>
    <name evidence="2" type="ORF">L6E24_12840</name>
</gene>
<sequence length="209" mass="24245">MMDELSGFLYPPTISLLLVIFFCLTIFYVLPWLSEQISFIGVYHNYETNNEKQRKKKILKVYFLVSVPLMSSYILILNSLQITLDAFIAFTVVATTMGTLLVIRIHGNPSKDQVSFKKLFPPGKRHEIVEQHRERILSFIFSLIAAQVIIALLSFCYGAYLNVQYEIELNTTLLLFFAVIYIGGLYLICWYGEKYLKENPPENKIDYIE</sequence>
<evidence type="ECO:0000313" key="3">
    <source>
        <dbReference type="Proteomes" id="UP001060368"/>
    </source>
</evidence>
<dbReference type="EMBL" id="CP096115">
    <property type="protein sequence ID" value="UUX92223.1"/>
    <property type="molecule type" value="Genomic_DNA"/>
</dbReference>
<feature type="transmembrane region" description="Helical" evidence="1">
    <location>
        <begin position="172"/>
        <end position="191"/>
    </location>
</feature>
<dbReference type="RefSeq" id="WP_257742373.1">
    <property type="nucleotide sequence ID" value="NZ_CP096115.1"/>
</dbReference>
<feature type="transmembrane region" description="Helical" evidence="1">
    <location>
        <begin position="86"/>
        <end position="103"/>
    </location>
</feature>
<dbReference type="KEGG" id="mend:L6E24_12840"/>
<keyword evidence="1" id="KW-1133">Transmembrane helix</keyword>
<proteinExistence type="predicted"/>
<organism evidence="2 3">
    <name type="scientific">Methanoplanus endosymbiosus</name>
    <dbReference type="NCBI Taxonomy" id="33865"/>
    <lineage>
        <taxon>Archaea</taxon>
        <taxon>Methanobacteriati</taxon>
        <taxon>Methanobacteriota</taxon>
        <taxon>Stenosarchaea group</taxon>
        <taxon>Methanomicrobia</taxon>
        <taxon>Methanomicrobiales</taxon>
        <taxon>Methanomicrobiaceae</taxon>
        <taxon>Methanoplanus</taxon>
    </lineage>
</organism>
<dbReference type="GeneID" id="74308604"/>
<feature type="transmembrane region" description="Helical" evidence="1">
    <location>
        <begin position="12"/>
        <end position="30"/>
    </location>
</feature>
<accession>A0A9E7PLB4</accession>
<feature type="transmembrane region" description="Helical" evidence="1">
    <location>
        <begin position="61"/>
        <end position="80"/>
    </location>
</feature>
<keyword evidence="3" id="KW-1185">Reference proteome</keyword>